<reference evidence="3" key="1">
    <citation type="submission" date="2021-01" db="EMBL/GenBank/DDBJ databases">
        <authorList>
            <consortium name="Genoscope - CEA"/>
            <person name="William W."/>
        </authorList>
    </citation>
    <scope>NUCLEOTIDE SEQUENCE</scope>
</reference>
<organism evidence="3 4">
    <name type="scientific">Paramecium sonneborni</name>
    <dbReference type="NCBI Taxonomy" id="65129"/>
    <lineage>
        <taxon>Eukaryota</taxon>
        <taxon>Sar</taxon>
        <taxon>Alveolata</taxon>
        <taxon>Ciliophora</taxon>
        <taxon>Intramacronucleata</taxon>
        <taxon>Oligohymenophorea</taxon>
        <taxon>Peniculida</taxon>
        <taxon>Parameciidae</taxon>
        <taxon>Paramecium</taxon>
    </lineage>
</organism>
<dbReference type="PANTHER" id="PTHR46652:SF3">
    <property type="entry name" value="LEUCINE-RICH REPEAT-CONTAINING PROTEIN 9"/>
    <property type="match status" value="1"/>
</dbReference>
<dbReference type="PROSITE" id="PS51450">
    <property type="entry name" value="LRR"/>
    <property type="match status" value="1"/>
</dbReference>
<comment type="caution">
    <text evidence="3">The sequence shown here is derived from an EMBL/GenBank/DDBJ whole genome shotgun (WGS) entry which is preliminary data.</text>
</comment>
<evidence type="ECO:0000313" key="4">
    <source>
        <dbReference type="Proteomes" id="UP000692954"/>
    </source>
</evidence>
<dbReference type="OrthoDB" id="7451790at2759"/>
<dbReference type="SMART" id="SM00365">
    <property type="entry name" value="LRR_SD22"/>
    <property type="match status" value="2"/>
</dbReference>
<gene>
    <name evidence="3" type="ORF">PSON_ATCC_30995.1.T1000170</name>
</gene>
<accession>A0A8S1QC01</accession>
<keyword evidence="4" id="KW-1185">Reference proteome</keyword>
<evidence type="ECO:0000313" key="3">
    <source>
        <dbReference type="EMBL" id="CAD8112371.1"/>
    </source>
</evidence>
<proteinExistence type="predicted"/>
<dbReference type="PANTHER" id="PTHR46652">
    <property type="entry name" value="LEUCINE-RICH REPEAT AND IQ DOMAIN-CONTAINING PROTEIN 1-RELATED"/>
    <property type="match status" value="1"/>
</dbReference>
<dbReference type="EMBL" id="CAJJDN010000100">
    <property type="protein sequence ID" value="CAD8112371.1"/>
    <property type="molecule type" value="Genomic_DNA"/>
</dbReference>
<dbReference type="InterPro" id="IPR050836">
    <property type="entry name" value="SDS22/Internalin_LRR"/>
</dbReference>
<dbReference type="Pfam" id="PF00560">
    <property type="entry name" value="LRR_1"/>
    <property type="match status" value="1"/>
</dbReference>
<sequence length="155" mass="18253">MKLTIIKSNVDKILSSIENKEEVINITAIKCNLDNIPNVLDFPNLKVLDLSYNNISSLENLPNSIEYLNLQHNQIEYFEDLEFPPSLVYLNFNGNKASNKIQYRSKLIKQIKKTCREFKYLDNVPIKLRYAEMPININKFDKIMDFTYEMFGEDF</sequence>
<dbReference type="InterPro" id="IPR001611">
    <property type="entry name" value="Leu-rich_rpt"/>
</dbReference>
<evidence type="ECO:0000256" key="1">
    <source>
        <dbReference type="ARBA" id="ARBA00022614"/>
    </source>
</evidence>
<keyword evidence="2" id="KW-0677">Repeat</keyword>
<name>A0A8S1QC01_9CILI</name>
<evidence type="ECO:0000256" key="2">
    <source>
        <dbReference type="ARBA" id="ARBA00022737"/>
    </source>
</evidence>
<keyword evidence="1" id="KW-0433">Leucine-rich repeat</keyword>
<dbReference type="Proteomes" id="UP000692954">
    <property type="component" value="Unassembled WGS sequence"/>
</dbReference>
<evidence type="ECO:0008006" key="5">
    <source>
        <dbReference type="Google" id="ProtNLM"/>
    </source>
</evidence>
<dbReference type="AlphaFoldDB" id="A0A8S1QC01"/>
<protein>
    <recommendedName>
        <fullName evidence="5">Leucine-rich repeat protein</fullName>
    </recommendedName>
</protein>